<dbReference type="PANTHER" id="PTHR33867">
    <property type="entry name" value="RIBOSOME MATURATION FACTOR RIMP"/>
    <property type="match status" value="1"/>
</dbReference>
<name>A0ABS1IZ80_9FIRM</name>
<dbReference type="PANTHER" id="PTHR33867:SF1">
    <property type="entry name" value="RIBOSOME MATURATION FACTOR RIMP"/>
    <property type="match status" value="1"/>
</dbReference>
<keyword evidence="7" id="KW-1185">Reference proteome</keyword>
<keyword evidence="2 3" id="KW-0690">Ribosome biogenesis</keyword>
<dbReference type="Proteomes" id="UP000604730">
    <property type="component" value="Unassembled WGS sequence"/>
</dbReference>
<evidence type="ECO:0000259" key="4">
    <source>
        <dbReference type="Pfam" id="PF02576"/>
    </source>
</evidence>
<dbReference type="Pfam" id="PF02576">
    <property type="entry name" value="RimP_N"/>
    <property type="match status" value="1"/>
</dbReference>
<comment type="function">
    <text evidence="3">Required for maturation of 30S ribosomal subunits.</text>
</comment>
<gene>
    <name evidence="3 6" type="primary">rimP</name>
    <name evidence="6" type="ORF">JJN12_05235</name>
</gene>
<dbReference type="Gene3D" id="2.30.30.180">
    <property type="entry name" value="Ribosome maturation factor RimP, C-terminal domain"/>
    <property type="match status" value="1"/>
</dbReference>
<evidence type="ECO:0000259" key="5">
    <source>
        <dbReference type="Pfam" id="PF17384"/>
    </source>
</evidence>
<dbReference type="SUPFAM" id="SSF74942">
    <property type="entry name" value="YhbC-like, C-terminal domain"/>
    <property type="match status" value="1"/>
</dbReference>
<evidence type="ECO:0000256" key="1">
    <source>
        <dbReference type="ARBA" id="ARBA00022490"/>
    </source>
</evidence>
<sequence>MSKRESYEKKAEALILPIIAKNNYELVDVEFVREGSNWFLRAYVDKEGGFSVNDCEKVSREFSDLLDKEDFIEESYILEISSPGLGRPLKKDKDFERSIGEEVEVKLYKALEGQKEFSGTLEAYDADTVTLGFEDNTKATFERKNIALIRLAIDF</sequence>
<comment type="similarity">
    <text evidence="3">Belongs to the RimP family.</text>
</comment>
<organism evidence="6 7">
    <name type="scientific">Catonella massiliensis</name>
    <dbReference type="NCBI Taxonomy" id="2799636"/>
    <lineage>
        <taxon>Bacteria</taxon>
        <taxon>Bacillati</taxon>
        <taxon>Bacillota</taxon>
        <taxon>Clostridia</taxon>
        <taxon>Lachnospirales</taxon>
        <taxon>Lachnospiraceae</taxon>
        <taxon>Catonella</taxon>
    </lineage>
</organism>
<dbReference type="RefSeq" id="WP_208428694.1">
    <property type="nucleotide sequence ID" value="NZ_JAEPRJ010000001.1"/>
</dbReference>
<reference evidence="6 7" key="1">
    <citation type="submission" date="2021-01" db="EMBL/GenBank/DDBJ databases">
        <title>Isolation and description of Catonella massiliensis sp. nov., a novel Catonella species, isolated from a stable periodontitis subject.</title>
        <authorList>
            <person name="Antezack A."/>
            <person name="Boxberger M."/>
            <person name="La Scola B."/>
            <person name="Monnet-Corti V."/>
        </authorList>
    </citation>
    <scope>NUCLEOTIDE SEQUENCE [LARGE SCALE GENOMIC DNA]</scope>
    <source>
        <strain evidence="6 7">Marseille-Q4567</strain>
    </source>
</reference>
<keyword evidence="1 3" id="KW-0963">Cytoplasm</keyword>
<comment type="caution">
    <text evidence="6">The sequence shown here is derived from an EMBL/GenBank/DDBJ whole genome shotgun (WGS) entry which is preliminary data.</text>
</comment>
<dbReference type="Pfam" id="PF17384">
    <property type="entry name" value="DUF150_C"/>
    <property type="match status" value="1"/>
</dbReference>
<comment type="subcellular location">
    <subcellularLocation>
        <location evidence="3">Cytoplasm</location>
    </subcellularLocation>
</comment>
<protein>
    <recommendedName>
        <fullName evidence="3">Ribosome maturation factor RimP</fullName>
    </recommendedName>
</protein>
<accession>A0ABS1IZ80</accession>
<evidence type="ECO:0000313" key="7">
    <source>
        <dbReference type="Proteomes" id="UP000604730"/>
    </source>
</evidence>
<dbReference type="HAMAP" id="MF_01077">
    <property type="entry name" value="RimP"/>
    <property type="match status" value="1"/>
</dbReference>
<evidence type="ECO:0000256" key="2">
    <source>
        <dbReference type="ARBA" id="ARBA00022517"/>
    </source>
</evidence>
<evidence type="ECO:0000256" key="3">
    <source>
        <dbReference type="HAMAP-Rule" id="MF_01077"/>
    </source>
</evidence>
<dbReference type="InterPro" id="IPR003728">
    <property type="entry name" value="Ribosome_maturation_RimP"/>
</dbReference>
<feature type="domain" description="Ribosome maturation factor RimP N-terminal" evidence="4">
    <location>
        <begin position="15"/>
        <end position="85"/>
    </location>
</feature>
<proteinExistence type="inferred from homology"/>
<dbReference type="EMBL" id="JAEPRJ010000001">
    <property type="protein sequence ID" value="MBK5897191.1"/>
    <property type="molecule type" value="Genomic_DNA"/>
</dbReference>
<dbReference type="CDD" id="cd01734">
    <property type="entry name" value="YlxS_C"/>
    <property type="match status" value="1"/>
</dbReference>
<dbReference type="InterPro" id="IPR028998">
    <property type="entry name" value="RimP_C"/>
</dbReference>
<feature type="domain" description="Ribosome maturation factor RimP C-terminal" evidence="5">
    <location>
        <begin position="89"/>
        <end position="155"/>
    </location>
</feature>
<dbReference type="NCBIfam" id="NF000928">
    <property type="entry name" value="PRK00092.1-2"/>
    <property type="match status" value="1"/>
</dbReference>
<dbReference type="InterPro" id="IPR028989">
    <property type="entry name" value="RimP_N"/>
</dbReference>
<dbReference type="SUPFAM" id="SSF75420">
    <property type="entry name" value="YhbC-like, N-terminal domain"/>
    <property type="match status" value="1"/>
</dbReference>
<dbReference type="InterPro" id="IPR036847">
    <property type="entry name" value="RimP_C_sf"/>
</dbReference>
<evidence type="ECO:0000313" key="6">
    <source>
        <dbReference type="EMBL" id="MBK5897191.1"/>
    </source>
</evidence>
<dbReference type="InterPro" id="IPR035956">
    <property type="entry name" value="RimP_N_sf"/>
</dbReference>
<dbReference type="Gene3D" id="3.30.300.70">
    <property type="entry name" value="RimP-like superfamily, N-terminal"/>
    <property type="match status" value="1"/>
</dbReference>